<dbReference type="InterPro" id="IPR025457">
    <property type="entry name" value="DUF4277"/>
</dbReference>
<organism evidence="3 4">
    <name type="scientific">Parafrankia irregularis</name>
    <dbReference type="NCBI Taxonomy" id="795642"/>
    <lineage>
        <taxon>Bacteria</taxon>
        <taxon>Bacillati</taxon>
        <taxon>Actinomycetota</taxon>
        <taxon>Actinomycetes</taxon>
        <taxon>Frankiales</taxon>
        <taxon>Frankiaceae</taxon>
        <taxon>Parafrankia</taxon>
    </lineage>
</organism>
<keyword evidence="4" id="KW-1185">Reference proteome</keyword>
<evidence type="ECO:0000256" key="1">
    <source>
        <dbReference type="SAM" id="Phobius"/>
    </source>
</evidence>
<dbReference type="PANTHER" id="PTHR34614">
    <property type="match status" value="1"/>
</dbReference>
<accession>A0A0S4QVY9</accession>
<dbReference type="EMBL" id="FAOZ01000025">
    <property type="protein sequence ID" value="CUU59170.1"/>
    <property type="molecule type" value="Genomic_DNA"/>
</dbReference>
<evidence type="ECO:0000313" key="3">
    <source>
        <dbReference type="EMBL" id="CUU59170.1"/>
    </source>
</evidence>
<evidence type="ECO:0000313" key="4">
    <source>
        <dbReference type="Proteomes" id="UP000198802"/>
    </source>
</evidence>
<dbReference type="Pfam" id="PF14104">
    <property type="entry name" value="DUF4277"/>
    <property type="match status" value="1"/>
</dbReference>
<reference evidence="4" key="1">
    <citation type="submission" date="2015-11" db="EMBL/GenBank/DDBJ databases">
        <authorList>
            <person name="Varghese N."/>
        </authorList>
    </citation>
    <scope>NUCLEOTIDE SEQUENCE [LARGE SCALE GENOMIC DNA]</scope>
    <source>
        <strain evidence="4">DSM 45899</strain>
    </source>
</reference>
<keyword evidence="1" id="KW-0472">Membrane</keyword>
<keyword evidence="1" id="KW-0812">Transmembrane</keyword>
<proteinExistence type="predicted"/>
<name>A0A0S4QVY9_9ACTN</name>
<dbReference type="RefSeq" id="WP_226932700.1">
    <property type="nucleotide sequence ID" value="NZ_FAOZ01000025.1"/>
</dbReference>
<feature type="domain" description="DUF4277" evidence="2">
    <location>
        <begin position="16"/>
        <end position="104"/>
    </location>
</feature>
<protein>
    <recommendedName>
        <fullName evidence="2">DUF4277 domain-containing protein</fullName>
    </recommendedName>
</protein>
<dbReference type="PANTHER" id="PTHR34614:SF2">
    <property type="entry name" value="TRANSPOSASE IS4-LIKE DOMAIN-CONTAINING PROTEIN"/>
    <property type="match status" value="1"/>
</dbReference>
<gene>
    <name evidence="3" type="ORF">Ga0074812_12560</name>
</gene>
<dbReference type="Proteomes" id="UP000198802">
    <property type="component" value="Unassembled WGS sequence"/>
</dbReference>
<sequence>MSVAMDYVPPSVEKPLGALPVVRDYLARLDVAGTIDRLAPMRDKANRATHGEVIAALVANRLTSPTPLLHVERWARDWAVEEMFGLAPDVLNDDRLGRALDALAPVCEAVMGSVGTAAITTFDLDISRIHSVMTSISLHGAYPEAEEDYATPRYGHPKDRRPDLKQVRTGLAVTGDGGIPLVHRAYDGGAGEAAKTARALKLGRARADLDTLTRTAGSHHLYRTEAAVKARLTLLATKHRVTHYLVATTNVDPDTGRPDLTWHFDAAALDAEATTDGWYTLPHEIGPGEVRARYKGQEVVGRRYGAFKSPLAVEPMFLHSNQRIHALIHVICLALLIFCLIERQARQGAGPDGKISGLYAGRPARPTGALILGTLSKLRLVPAQGSRPAYIPRPPHLHQHLLDILGVGPTRPDYFDRQPARVMHRNPMRKRRG</sequence>
<dbReference type="AlphaFoldDB" id="A0A0S4QVY9"/>
<keyword evidence="1" id="KW-1133">Transmembrane helix</keyword>
<evidence type="ECO:0000259" key="2">
    <source>
        <dbReference type="Pfam" id="PF14104"/>
    </source>
</evidence>
<feature type="transmembrane region" description="Helical" evidence="1">
    <location>
        <begin position="324"/>
        <end position="341"/>
    </location>
</feature>